<accession>A0A239AJW9</accession>
<feature type="region of interest" description="Disordered" evidence="1">
    <location>
        <begin position="254"/>
        <end position="294"/>
    </location>
</feature>
<dbReference type="AlphaFoldDB" id="A0A239AJW9"/>
<dbReference type="Proteomes" id="UP000198304">
    <property type="component" value="Unassembled WGS sequence"/>
</dbReference>
<keyword evidence="4" id="KW-1185">Reference proteome</keyword>
<evidence type="ECO:0000256" key="1">
    <source>
        <dbReference type="SAM" id="MobiDB-lite"/>
    </source>
</evidence>
<dbReference type="RefSeq" id="WP_089281296.1">
    <property type="nucleotide sequence ID" value="NZ_FZOJ01000002.1"/>
</dbReference>
<reference evidence="3 4" key="1">
    <citation type="submission" date="2017-06" db="EMBL/GenBank/DDBJ databases">
        <authorList>
            <person name="Kim H.J."/>
            <person name="Triplett B.A."/>
        </authorList>
    </citation>
    <scope>NUCLEOTIDE SEQUENCE [LARGE SCALE GENOMIC DNA]</scope>
    <source>
        <strain evidence="3 4">SCA</strain>
    </source>
</reference>
<dbReference type="OrthoDB" id="1937552at2"/>
<feature type="domain" description="Lin1244/Lin1753-like N-terminal" evidence="2">
    <location>
        <begin position="6"/>
        <end position="95"/>
    </location>
</feature>
<evidence type="ECO:0000313" key="4">
    <source>
        <dbReference type="Proteomes" id="UP000198304"/>
    </source>
</evidence>
<sequence length="294" mass="34319">MKEAYYFSHDSNARHDPKILAMRSVYGSEGYGWYWMIVELLREQENYKLKLNKHIYNALAMQMQCTAEQAQCYINDCINDFELFASDDNFLWSNSLLKRMQVKEQKSEKARKAAEARWNKPSDSNSFDNAKEEEENIDADAMQPQCNRNAIKEKKRKESKENKSKYTNTFEHLWSLYPRKKGKGQVSDTKKKELHEIGIEHLERCISRFKQDMMRENRPIEKYPYGSTFFNSGYVDYLDENYTNEIVASCEKGGGKIGNEQPSNEKSSRAPRFDKSKYLATGGTGEPKDYGDLI</sequence>
<gene>
    <name evidence="3" type="ORF">SAMN05446037_1002100</name>
</gene>
<protein>
    <recommendedName>
        <fullName evidence="2">Lin1244/Lin1753-like N-terminal domain-containing protein</fullName>
    </recommendedName>
</protein>
<dbReference type="Pfam" id="PF14297">
    <property type="entry name" value="Lin1244_N"/>
    <property type="match status" value="1"/>
</dbReference>
<dbReference type="EMBL" id="FZOJ01000002">
    <property type="protein sequence ID" value="SNR95976.1"/>
    <property type="molecule type" value="Genomic_DNA"/>
</dbReference>
<proteinExistence type="predicted"/>
<name>A0A239AJW9_9FIRM</name>
<dbReference type="InterPro" id="IPR025400">
    <property type="entry name" value="Lin1244/Lin1753-like_N"/>
</dbReference>
<evidence type="ECO:0000259" key="2">
    <source>
        <dbReference type="Pfam" id="PF14297"/>
    </source>
</evidence>
<feature type="compositionally biased region" description="Basic and acidic residues" evidence="1">
    <location>
        <begin position="109"/>
        <end position="120"/>
    </location>
</feature>
<evidence type="ECO:0000313" key="3">
    <source>
        <dbReference type="EMBL" id="SNR95976.1"/>
    </source>
</evidence>
<organism evidence="3 4">
    <name type="scientific">Anaerovirgula multivorans</name>
    <dbReference type="NCBI Taxonomy" id="312168"/>
    <lineage>
        <taxon>Bacteria</taxon>
        <taxon>Bacillati</taxon>
        <taxon>Bacillota</taxon>
        <taxon>Clostridia</taxon>
        <taxon>Peptostreptococcales</taxon>
        <taxon>Natronincolaceae</taxon>
        <taxon>Anaerovirgula</taxon>
    </lineage>
</organism>
<feature type="compositionally biased region" description="Basic and acidic residues" evidence="1">
    <location>
        <begin position="266"/>
        <end position="277"/>
    </location>
</feature>
<feature type="region of interest" description="Disordered" evidence="1">
    <location>
        <begin position="109"/>
        <end position="137"/>
    </location>
</feature>